<name>A0A377XHU7_KLEPN</name>
<reference evidence="1 2" key="1">
    <citation type="submission" date="2018-06" db="EMBL/GenBank/DDBJ databases">
        <authorList>
            <consortium name="Pathogen Informatics"/>
            <person name="Doyle S."/>
        </authorList>
    </citation>
    <scope>NUCLEOTIDE SEQUENCE [LARGE SCALE GENOMIC DNA]</scope>
    <source>
        <strain evidence="1 2">NCTC5047</strain>
    </source>
</reference>
<keyword evidence="1" id="KW-0378">Hydrolase</keyword>
<gene>
    <name evidence="1" type="primary">yicI_2</name>
    <name evidence="1" type="ORF">NCTC5047_04146</name>
</gene>
<dbReference type="CDD" id="cd14752">
    <property type="entry name" value="GH31_N"/>
    <property type="match status" value="1"/>
</dbReference>
<accession>A0A377XHU7</accession>
<dbReference type="GO" id="GO:0030246">
    <property type="term" value="F:carbohydrate binding"/>
    <property type="evidence" value="ECO:0007669"/>
    <property type="project" value="InterPro"/>
</dbReference>
<dbReference type="SUPFAM" id="SSF74650">
    <property type="entry name" value="Galactose mutarotase-like"/>
    <property type="match status" value="1"/>
</dbReference>
<dbReference type="AlphaFoldDB" id="A0A377XHU7"/>
<organism evidence="1 2">
    <name type="scientific">Klebsiella pneumoniae</name>
    <dbReference type="NCBI Taxonomy" id="573"/>
    <lineage>
        <taxon>Bacteria</taxon>
        <taxon>Pseudomonadati</taxon>
        <taxon>Pseudomonadota</taxon>
        <taxon>Gammaproteobacteria</taxon>
        <taxon>Enterobacterales</taxon>
        <taxon>Enterobacteriaceae</taxon>
        <taxon>Klebsiella/Raoultella group</taxon>
        <taxon>Klebsiella</taxon>
        <taxon>Klebsiella pneumoniae complex</taxon>
    </lineage>
</organism>
<evidence type="ECO:0000313" key="1">
    <source>
        <dbReference type="EMBL" id="STT83139.1"/>
    </source>
</evidence>
<dbReference type="Proteomes" id="UP000254340">
    <property type="component" value="Unassembled WGS sequence"/>
</dbReference>
<dbReference type="GO" id="GO:0061634">
    <property type="term" value="F:alpha-D-xyloside xylohydrolase"/>
    <property type="evidence" value="ECO:0007669"/>
    <property type="project" value="UniProtKB-EC"/>
</dbReference>
<sequence>MLVNHPQRVSFEVGSEKVSKVQFSVEGEYLEYFVIDGPTPKAVLNRYTQFTGTRRCRRHGRLVCG</sequence>
<dbReference type="EC" id="3.2.1.177" evidence="1"/>
<dbReference type="GO" id="GO:0005975">
    <property type="term" value="P:carbohydrate metabolic process"/>
    <property type="evidence" value="ECO:0007669"/>
    <property type="project" value="InterPro"/>
</dbReference>
<proteinExistence type="predicted"/>
<dbReference type="EMBL" id="UGLH01000006">
    <property type="protein sequence ID" value="STT83139.1"/>
    <property type="molecule type" value="Genomic_DNA"/>
</dbReference>
<dbReference type="InterPro" id="IPR011013">
    <property type="entry name" value="Gal_mutarotase_sf_dom"/>
</dbReference>
<protein>
    <submittedName>
        <fullName evidence="1">Alpha-xylosidase</fullName>
        <ecNumber evidence="1">3.2.1.177</ecNumber>
    </submittedName>
</protein>
<keyword evidence="1" id="KW-0326">Glycosidase</keyword>
<dbReference type="Gene3D" id="2.60.40.1760">
    <property type="entry name" value="glycosyl hydrolase (family 31)"/>
    <property type="match status" value="1"/>
</dbReference>
<evidence type="ECO:0000313" key="2">
    <source>
        <dbReference type="Proteomes" id="UP000254340"/>
    </source>
</evidence>